<keyword evidence="11 19" id="KW-0067">ATP-binding</keyword>
<evidence type="ECO:0000256" key="16">
    <source>
        <dbReference type="ARBA" id="ARBA00023180"/>
    </source>
</evidence>
<dbReference type="PROSITE" id="PS50011">
    <property type="entry name" value="PROTEIN_KINASE_DOM"/>
    <property type="match status" value="1"/>
</dbReference>
<proteinExistence type="inferred from homology"/>
<dbReference type="CDD" id="cd01098">
    <property type="entry name" value="PAN_AP_plant"/>
    <property type="match status" value="1"/>
</dbReference>
<keyword evidence="6 21" id="KW-0812">Transmembrane</keyword>
<dbReference type="InterPro" id="IPR051343">
    <property type="entry name" value="G-type_lectin_kinases/EP1-like"/>
</dbReference>
<keyword evidence="10 19" id="KW-0418">Kinase</keyword>
<evidence type="ECO:0000259" key="23">
    <source>
        <dbReference type="PROSITE" id="PS50011"/>
    </source>
</evidence>
<dbReference type="InterPro" id="IPR011009">
    <property type="entry name" value="Kinase-like_dom_sf"/>
</dbReference>
<dbReference type="PANTHER" id="PTHR47976:SF115">
    <property type="entry name" value="RECEPTOR-LIKE SERINE_THREONINE-PROTEIN KINASE"/>
    <property type="match status" value="1"/>
</dbReference>
<organism evidence="26 27">
    <name type="scientific">Punica granatum</name>
    <name type="common">Pomegranate</name>
    <dbReference type="NCBI Taxonomy" id="22663"/>
    <lineage>
        <taxon>Eukaryota</taxon>
        <taxon>Viridiplantae</taxon>
        <taxon>Streptophyta</taxon>
        <taxon>Embryophyta</taxon>
        <taxon>Tracheophyta</taxon>
        <taxon>Spermatophyta</taxon>
        <taxon>Magnoliopsida</taxon>
        <taxon>eudicotyledons</taxon>
        <taxon>Gunneridae</taxon>
        <taxon>Pentapetalae</taxon>
        <taxon>rosids</taxon>
        <taxon>malvids</taxon>
        <taxon>Myrtales</taxon>
        <taxon>Lythraceae</taxon>
        <taxon>Punica</taxon>
    </lineage>
</organism>
<dbReference type="CDD" id="cd14066">
    <property type="entry name" value="STKc_IRAK"/>
    <property type="match status" value="1"/>
</dbReference>
<feature type="domain" description="Apple" evidence="25">
    <location>
        <begin position="327"/>
        <end position="409"/>
    </location>
</feature>
<dbReference type="InterPro" id="IPR000719">
    <property type="entry name" value="Prot_kinase_dom"/>
</dbReference>
<evidence type="ECO:0000256" key="8">
    <source>
        <dbReference type="ARBA" id="ARBA00022734"/>
    </source>
</evidence>
<dbReference type="SUPFAM" id="SSF51110">
    <property type="entry name" value="alpha-D-mannose-specific plant lectins"/>
    <property type="match status" value="1"/>
</dbReference>
<dbReference type="SMART" id="SM00108">
    <property type="entry name" value="B_lectin"/>
    <property type="match status" value="1"/>
</dbReference>
<keyword evidence="4" id="KW-0597">Phosphoprotein</keyword>
<dbReference type="InterPro" id="IPR003609">
    <property type="entry name" value="Pan_app"/>
</dbReference>
<dbReference type="InterPro" id="IPR036426">
    <property type="entry name" value="Bulb-type_lectin_dom_sf"/>
</dbReference>
<evidence type="ECO:0000313" key="28">
    <source>
        <dbReference type="Proteomes" id="UP000515151"/>
    </source>
</evidence>
<keyword evidence="14" id="KW-1015">Disulfide bond</keyword>
<evidence type="ECO:0000256" key="20">
    <source>
        <dbReference type="PROSITE-ProRule" id="PRU10141"/>
    </source>
</evidence>
<evidence type="ECO:0000256" key="6">
    <source>
        <dbReference type="ARBA" id="ARBA00022692"/>
    </source>
</evidence>
<dbReference type="GO" id="GO:0005524">
    <property type="term" value="F:ATP binding"/>
    <property type="evidence" value="ECO:0007669"/>
    <property type="project" value="UniProtKB-UniRule"/>
</dbReference>
<evidence type="ECO:0000256" key="21">
    <source>
        <dbReference type="SAM" id="Phobius"/>
    </source>
</evidence>
<dbReference type="EMBL" id="MTKT01004864">
    <property type="protein sequence ID" value="OWM69632.1"/>
    <property type="molecule type" value="Genomic_DNA"/>
</dbReference>
<reference evidence="28" key="3">
    <citation type="journal article" date="2020" name="Plant Biotechnol. J.">
        <title>The pomegranate (Punica granatum L.) draft genome dissects genetic divergence between soft- and hard-seeded cultivars.</title>
        <authorList>
            <person name="Luo X."/>
            <person name="Li H."/>
            <person name="Wu Z."/>
            <person name="Yao W."/>
            <person name="Zhao P."/>
            <person name="Cao D."/>
            <person name="Yu H."/>
            <person name="Li K."/>
            <person name="Poudel K."/>
            <person name="Zhao D."/>
            <person name="Zhang F."/>
            <person name="Xia X."/>
            <person name="Chen L."/>
            <person name="Wang Q."/>
            <person name="Jing D."/>
            <person name="Cao S."/>
        </authorList>
    </citation>
    <scope>NUCLEOTIDE SEQUENCE [LARGE SCALE GENOMIC DNA]</scope>
</reference>
<feature type="signal peptide" evidence="22">
    <location>
        <begin position="1"/>
        <end position="24"/>
    </location>
</feature>
<dbReference type="RefSeq" id="XP_031386919.1">
    <property type="nucleotide sequence ID" value="XM_031531059.1"/>
</dbReference>
<feature type="binding site" evidence="20">
    <location>
        <position position="514"/>
    </location>
    <ligand>
        <name>ATP</name>
        <dbReference type="ChEBI" id="CHEBI:30616"/>
    </ligand>
</feature>
<evidence type="ECO:0000256" key="11">
    <source>
        <dbReference type="ARBA" id="ARBA00022840"/>
    </source>
</evidence>
<evidence type="ECO:0000256" key="10">
    <source>
        <dbReference type="ARBA" id="ARBA00022777"/>
    </source>
</evidence>
<dbReference type="GeneID" id="116200247"/>
<dbReference type="PROSITE" id="PS00107">
    <property type="entry name" value="PROTEIN_KINASE_ATP"/>
    <property type="match status" value="1"/>
</dbReference>
<dbReference type="FunFam" id="3.30.200.20:FF:000178">
    <property type="entry name" value="serine/threonine-protein kinase PBS1-like"/>
    <property type="match status" value="1"/>
</dbReference>
<sequence length="805" mass="89387">MGSSEAIAAVACFWLLVAAGICAAATPYIGQIPPGFEASQMEWVDHNGRFLLSNNSAFALSFYTAVDVKTFVLVVIHVNSSKVVWTANRGKLISDSDKFVFGNDGNVHLQTESGLAWSTDTAGKKAKAMVLQNSGNLALIGDDSEGILWQSFSHPTDTLLPGQEFTEGMMLKSFPNPNDLSVYLEIKSGDLVLYGGYKTPQIYWSIRNDSRRTNASVSGKVHSVSLLSNSWNFYDQNKAFLWQFIFSESSNPDDFWAAILGSDGSITFNNLRRGKLVTAESTKIPQNSCSVPEYCEPYNICYFDNRCQCPPPLSSRFRCKPQTLSACSESDKVDLFYVGEKLDYFAIPYVAPVLKTNLDVCKEACRGNCSCNILFFDNSTGKCFMFEDIGNYLRSDPGTNGYVSYMKISIKGGGSRKKEALLIVLLTFATIAGIAILVYIGFWYRRKQQKLEDYSPENLEDDNFLDSLSGMPVRFSYSDLSQATRNFSTKVGQGGFGSVYQGVLPDGTRLAVKKLEGIGQGKKEFRAEVSTIGSTHHVHLVKLKGFCAERAHRLLVYEFMSNGSLDRWIFKNNEQGAPLDWDTRYGIALGTAKGLAYLHEECEGKIVHCDIKPENVLLDDNFVAKVSDFGLAKLMSREESLVYTTLRGTRGYLAPEWITNNPISEKSDVYSYGMVLLEIIGGRKNYDPKESPEKAHFPSYAFKMLEEGKATEIVDPRMEVAESDERVIASIKVALWCIQDEMYLRPPMTRVVQMLEGLCDVPQPPVSAHLGSQTNSIKWSSRTSSSLIDWSSTALLSGVRLSGPR</sequence>
<reference evidence="27" key="1">
    <citation type="journal article" date="2017" name="Plant J.">
        <title>The pomegranate (Punica granatum L.) genome and the genomics of punicalagin biosynthesis.</title>
        <authorList>
            <person name="Qin G."/>
            <person name="Xu C."/>
            <person name="Ming R."/>
            <person name="Tang H."/>
            <person name="Guyot R."/>
            <person name="Kramer E.M."/>
            <person name="Hu Y."/>
            <person name="Yi X."/>
            <person name="Qi Y."/>
            <person name="Xu X."/>
            <person name="Gao Z."/>
            <person name="Pan H."/>
            <person name="Jian J."/>
            <person name="Tian Y."/>
            <person name="Yue Z."/>
            <person name="Xu Y."/>
        </authorList>
    </citation>
    <scope>NUCLEOTIDE SEQUENCE [LARGE SCALE GENOMIC DNA]</scope>
    <source>
        <strain evidence="27">cv. Dabenzi</strain>
    </source>
</reference>
<evidence type="ECO:0000256" key="15">
    <source>
        <dbReference type="ARBA" id="ARBA00023170"/>
    </source>
</evidence>
<dbReference type="AlphaFoldDB" id="A0A218WC26"/>
<comment type="similarity">
    <text evidence="19">Belongs to the protein kinase superfamily. Ser/Thr protein kinase family.</text>
</comment>
<dbReference type="SUPFAM" id="SSF56112">
    <property type="entry name" value="Protein kinase-like (PK-like)"/>
    <property type="match status" value="1"/>
</dbReference>
<accession>A0A218WC26</accession>
<dbReference type="PROSITE" id="PS50948">
    <property type="entry name" value="PAN"/>
    <property type="match status" value="1"/>
</dbReference>
<dbReference type="PROSITE" id="PS50927">
    <property type="entry name" value="BULB_LECTIN"/>
    <property type="match status" value="1"/>
</dbReference>
<dbReference type="GO" id="GO:0004674">
    <property type="term" value="F:protein serine/threonine kinase activity"/>
    <property type="evidence" value="ECO:0007669"/>
    <property type="project" value="UniProtKB-KW"/>
</dbReference>
<evidence type="ECO:0000256" key="17">
    <source>
        <dbReference type="ARBA" id="ARBA00047899"/>
    </source>
</evidence>
<gene>
    <name evidence="29" type="primary">LOC116200247</name>
    <name evidence="26" type="ORF">CDL15_Pgr014093</name>
</gene>
<keyword evidence="13 21" id="KW-0472">Membrane</keyword>
<keyword evidence="2 19" id="KW-0723">Serine/threonine-protein kinase</keyword>
<evidence type="ECO:0000256" key="3">
    <source>
        <dbReference type="ARBA" id="ARBA00022536"/>
    </source>
</evidence>
<comment type="subcellular location">
    <subcellularLocation>
        <location evidence="1">Membrane</location>
        <topology evidence="1">Single-pass type I membrane protein</topology>
    </subcellularLocation>
</comment>
<evidence type="ECO:0000256" key="7">
    <source>
        <dbReference type="ARBA" id="ARBA00022729"/>
    </source>
</evidence>
<keyword evidence="7 22" id="KW-0732">Signal</keyword>
<evidence type="ECO:0000256" key="5">
    <source>
        <dbReference type="ARBA" id="ARBA00022679"/>
    </source>
</evidence>
<feature type="domain" description="Bulb-type lectin" evidence="24">
    <location>
        <begin position="36"/>
        <end position="152"/>
    </location>
</feature>
<dbReference type="InterPro" id="IPR001480">
    <property type="entry name" value="Bulb-type_lectin_dom"/>
</dbReference>
<evidence type="ECO:0000313" key="27">
    <source>
        <dbReference type="Proteomes" id="UP000197138"/>
    </source>
</evidence>
<keyword evidence="16" id="KW-0325">Glycoprotein</keyword>
<dbReference type="Proteomes" id="UP000197138">
    <property type="component" value="Unassembled WGS sequence"/>
</dbReference>
<evidence type="ECO:0000313" key="29">
    <source>
        <dbReference type="RefSeq" id="XP_031386919.1"/>
    </source>
</evidence>
<name>A0A218WC26_PUNGR</name>
<evidence type="ECO:0000256" key="12">
    <source>
        <dbReference type="ARBA" id="ARBA00022989"/>
    </source>
</evidence>
<evidence type="ECO:0000256" key="1">
    <source>
        <dbReference type="ARBA" id="ARBA00004479"/>
    </source>
</evidence>
<evidence type="ECO:0000259" key="25">
    <source>
        <dbReference type="PROSITE" id="PS50948"/>
    </source>
</evidence>
<comment type="catalytic activity">
    <reaction evidence="17 19">
        <text>L-threonyl-[protein] + ATP = O-phospho-L-threonyl-[protein] + ADP + H(+)</text>
        <dbReference type="Rhea" id="RHEA:46608"/>
        <dbReference type="Rhea" id="RHEA-COMP:11060"/>
        <dbReference type="Rhea" id="RHEA-COMP:11605"/>
        <dbReference type="ChEBI" id="CHEBI:15378"/>
        <dbReference type="ChEBI" id="CHEBI:30013"/>
        <dbReference type="ChEBI" id="CHEBI:30616"/>
        <dbReference type="ChEBI" id="CHEBI:61977"/>
        <dbReference type="ChEBI" id="CHEBI:456216"/>
        <dbReference type="EC" id="2.7.11.1"/>
    </reaction>
</comment>
<keyword evidence="12 21" id="KW-1133">Transmembrane helix</keyword>
<evidence type="ECO:0000256" key="2">
    <source>
        <dbReference type="ARBA" id="ARBA00022527"/>
    </source>
</evidence>
<dbReference type="Pfam" id="PF00069">
    <property type="entry name" value="Pkinase"/>
    <property type="match status" value="1"/>
</dbReference>
<dbReference type="GO" id="GO:0016020">
    <property type="term" value="C:membrane"/>
    <property type="evidence" value="ECO:0007669"/>
    <property type="project" value="UniProtKB-SubCell"/>
</dbReference>
<keyword evidence="8" id="KW-0430">Lectin</keyword>
<evidence type="ECO:0000256" key="22">
    <source>
        <dbReference type="SAM" id="SignalP"/>
    </source>
</evidence>
<dbReference type="Gene3D" id="3.30.200.20">
    <property type="entry name" value="Phosphorylase Kinase, domain 1"/>
    <property type="match status" value="1"/>
</dbReference>
<dbReference type="GO" id="GO:0030246">
    <property type="term" value="F:carbohydrate binding"/>
    <property type="evidence" value="ECO:0007669"/>
    <property type="project" value="UniProtKB-KW"/>
</dbReference>
<dbReference type="PANTHER" id="PTHR47976">
    <property type="entry name" value="G-TYPE LECTIN S-RECEPTOR-LIKE SERINE/THREONINE-PROTEIN KINASE SD2-5"/>
    <property type="match status" value="1"/>
</dbReference>
<comment type="catalytic activity">
    <reaction evidence="18 19">
        <text>L-seryl-[protein] + ATP = O-phospho-L-seryl-[protein] + ADP + H(+)</text>
        <dbReference type="Rhea" id="RHEA:17989"/>
        <dbReference type="Rhea" id="RHEA-COMP:9863"/>
        <dbReference type="Rhea" id="RHEA-COMP:11604"/>
        <dbReference type="ChEBI" id="CHEBI:15378"/>
        <dbReference type="ChEBI" id="CHEBI:29999"/>
        <dbReference type="ChEBI" id="CHEBI:30616"/>
        <dbReference type="ChEBI" id="CHEBI:83421"/>
        <dbReference type="ChEBI" id="CHEBI:456216"/>
        <dbReference type="EC" id="2.7.11.1"/>
    </reaction>
</comment>
<evidence type="ECO:0000256" key="14">
    <source>
        <dbReference type="ARBA" id="ARBA00023157"/>
    </source>
</evidence>
<feature type="transmembrane region" description="Helical" evidence="21">
    <location>
        <begin position="420"/>
        <end position="444"/>
    </location>
</feature>
<feature type="chain" id="PRO_5044568936" description="Receptor-like serine/threonine-protein kinase" evidence="22">
    <location>
        <begin position="25"/>
        <end position="805"/>
    </location>
</feature>
<keyword evidence="15" id="KW-0675">Receptor</keyword>
<dbReference type="EC" id="2.7.11.1" evidence="19"/>
<dbReference type="OrthoDB" id="1668230at2759"/>
<dbReference type="InterPro" id="IPR008271">
    <property type="entry name" value="Ser/Thr_kinase_AS"/>
</dbReference>
<keyword evidence="9 19" id="KW-0547">Nucleotide-binding</keyword>
<evidence type="ECO:0000313" key="26">
    <source>
        <dbReference type="EMBL" id="OWM69632.1"/>
    </source>
</evidence>
<evidence type="ECO:0000259" key="24">
    <source>
        <dbReference type="PROSITE" id="PS50927"/>
    </source>
</evidence>
<dbReference type="InterPro" id="IPR017441">
    <property type="entry name" value="Protein_kinase_ATP_BS"/>
</dbReference>
<reference evidence="26" key="2">
    <citation type="submission" date="2017-06" db="EMBL/GenBank/DDBJ databases">
        <title>The pomegranate genome and the genomics of punicalagin biosynthesis.</title>
        <authorList>
            <person name="Xu C."/>
        </authorList>
    </citation>
    <scope>NUCLEOTIDE SEQUENCE [LARGE SCALE GENOMIC DNA]</scope>
    <source>
        <tissue evidence="26">Fresh leaf</tissue>
    </source>
</reference>
<evidence type="ECO:0000256" key="18">
    <source>
        <dbReference type="ARBA" id="ARBA00048679"/>
    </source>
</evidence>
<evidence type="ECO:0000256" key="13">
    <source>
        <dbReference type="ARBA" id="ARBA00023136"/>
    </source>
</evidence>
<keyword evidence="5 19" id="KW-0808">Transferase</keyword>
<evidence type="ECO:0000256" key="19">
    <source>
        <dbReference type="PIRNR" id="PIRNR000641"/>
    </source>
</evidence>
<dbReference type="Gene3D" id="1.10.510.10">
    <property type="entry name" value="Transferase(Phosphotransferase) domain 1"/>
    <property type="match status" value="1"/>
</dbReference>
<dbReference type="Proteomes" id="UP000515151">
    <property type="component" value="Chromosome 3"/>
</dbReference>
<dbReference type="PROSITE" id="PS00108">
    <property type="entry name" value="PROTEIN_KINASE_ST"/>
    <property type="match status" value="1"/>
</dbReference>
<dbReference type="CDD" id="cd00028">
    <property type="entry name" value="B_lectin"/>
    <property type="match status" value="1"/>
</dbReference>
<dbReference type="Pfam" id="PF01453">
    <property type="entry name" value="B_lectin"/>
    <property type="match status" value="1"/>
</dbReference>
<evidence type="ECO:0000256" key="9">
    <source>
        <dbReference type="ARBA" id="ARBA00022741"/>
    </source>
</evidence>
<dbReference type="SMART" id="SM00220">
    <property type="entry name" value="S_TKc"/>
    <property type="match status" value="1"/>
</dbReference>
<dbReference type="FunFam" id="1.10.510.10:FF:000248">
    <property type="entry name" value="S-receptor-like kinase 5"/>
    <property type="match status" value="1"/>
</dbReference>
<dbReference type="Gene3D" id="2.90.10.10">
    <property type="entry name" value="Bulb-type lectin domain"/>
    <property type="match status" value="1"/>
</dbReference>
<keyword evidence="3" id="KW-0245">EGF-like domain</keyword>
<dbReference type="InterPro" id="IPR024171">
    <property type="entry name" value="SRK-like_kinase"/>
</dbReference>
<keyword evidence="28" id="KW-1185">Reference proteome</keyword>
<feature type="domain" description="Protein kinase" evidence="23">
    <location>
        <begin position="485"/>
        <end position="758"/>
    </location>
</feature>
<dbReference type="PIRSF" id="PIRSF000641">
    <property type="entry name" value="SRK"/>
    <property type="match status" value="1"/>
</dbReference>
<protein>
    <recommendedName>
        <fullName evidence="19">Receptor-like serine/threonine-protein kinase</fullName>
        <ecNumber evidence="19">2.7.11.1</ecNumber>
    </recommendedName>
</protein>
<reference evidence="29" key="4">
    <citation type="submission" date="2025-04" db="UniProtKB">
        <authorList>
            <consortium name="RefSeq"/>
        </authorList>
    </citation>
    <scope>IDENTIFICATION</scope>
    <source>
        <tissue evidence="29">Leaf</tissue>
    </source>
</reference>
<evidence type="ECO:0000256" key="4">
    <source>
        <dbReference type="ARBA" id="ARBA00022553"/>
    </source>
</evidence>